<sequence length="114" mass="13120">MNTFDDMKAVMDDMHARRNMLAEQMREFNQLQSEIQALADRAGSDPNARQKLENLEKAFPQGFQKAQMDILAKVSQLEDNFKTLEQDFRGIGGSEKSTPKAENQPKKRAIKRYL</sequence>
<dbReference type="Proteomes" id="UP000002943">
    <property type="component" value="Unassembled WGS sequence"/>
</dbReference>
<evidence type="ECO:0000313" key="3">
    <source>
        <dbReference type="Proteomes" id="UP000002943"/>
    </source>
</evidence>
<reference evidence="2 3" key="1">
    <citation type="journal article" date="2012" name="Int. J. Syst. Evol. Microbiol.">
        <title>Vibrio caribbeanicus sp. nov., isolated from the marine sponge Scleritoderma cyanea.</title>
        <authorList>
            <person name="Hoffmann M."/>
            <person name="Monday S.R."/>
            <person name="Allard M.W."/>
            <person name="Strain E.A."/>
            <person name="Whittaker P."/>
            <person name="Naum M."/>
            <person name="McCarthy P.J."/>
            <person name="Lopez J.V."/>
            <person name="Fischer M."/>
            <person name="Brown E.W."/>
        </authorList>
    </citation>
    <scope>NUCLEOTIDE SEQUENCE [LARGE SCALE GENOMIC DNA]</scope>
    <source>
        <strain evidence="2 3">ATCC BAA-2122</strain>
    </source>
</reference>
<name>E3BEJ3_9VIBR</name>
<gene>
    <name evidence="2" type="ORF">VIBC2010_08683</name>
</gene>
<accession>E3BEJ3</accession>
<dbReference type="AlphaFoldDB" id="E3BEJ3"/>
<proteinExistence type="predicted"/>
<organism evidence="2 3">
    <name type="scientific">Vibrio caribbeanicus ATCC BAA-2122</name>
    <dbReference type="NCBI Taxonomy" id="796620"/>
    <lineage>
        <taxon>Bacteria</taxon>
        <taxon>Pseudomonadati</taxon>
        <taxon>Pseudomonadota</taxon>
        <taxon>Gammaproteobacteria</taxon>
        <taxon>Vibrionales</taxon>
        <taxon>Vibrionaceae</taxon>
        <taxon>Vibrio</taxon>
    </lineage>
</organism>
<keyword evidence="3" id="KW-1185">Reference proteome</keyword>
<dbReference type="STRING" id="796620.VIBC2010_08683"/>
<dbReference type="EMBL" id="AEIU01000002">
    <property type="protein sequence ID" value="EFP98610.1"/>
    <property type="molecule type" value="Genomic_DNA"/>
</dbReference>
<feature type="region of interest" description="Disordered" evidence="1">
    <location>
        <begin position="88"/>
        <end position="114"/>
    </location>
</feature>
<comment type="caution">
    <text evidence="2">The sequence shown here is derived from an EMBL/GenBank/DDBJ whole genome shotgun (WGS) entry which is preliminary data.</text>
</comment>
<evidence type="ECO:0000313" key="2">
    <source>
        <dbReference type="EMBL" id="EFP98610.1"/>
    </source>
</evidence>
<dbReference type="OrthoDB" id="5875339at2"/>
<protein>
    <submittedName>
        <fullName evidence="2">Uncharacterized protein</fullName>
    </submittedName>
</protein>
<evidence type="ECO:0000256" key="1">
    <source>
        <dbReference type="SAM" id="MobiDB-lite"/>
    </source>
</evidence>
<dbReference type="eggNOG" id="ENOG50318UU">
    <property type="taxonomic scope" value="Bacteria"/>
</dbReference>
<dbReference type="RefSeq" id="WP_009599284.1">
    <property type="nucleotide sequence ID" value="NZ_AEIU01000002.1"/>
</dbReference>